<comment type="caution">
    <text evidence="2">The sequence shown here is derived from an EMBL/GenBank/DDBJ whole genome shotgun (WGS) entry which is preliminary data.</text>
</comment>
<name>K2GGJ7_9BACT</name>
<evidence type="ECO:0000256" key="1">
    <source>
        <dbReference type="SAM" id="MobiDB-lite"/>
    </source>
</evidence>
<dbReference type="EMBL" id="AMFJ01000152">
    <property type="protein sequence ID" value="EKE29544.1"/>
    <property type="molecule type" value="Genomic_DNA"/>
</dbReference>
<accession>K2GGJ7</accession>
<dbReference type="AlphaFoldDB" id="K2GGJ7"/>
<protein>
    <submittedName>
        <fullName evidence="2">Uncharacterized protein</fullName>
    </submittedName>
</protein>
<organism evidence="2">
    <name type="scientific">uncultured bacterium</name>
    <name type="common">gcode 4</name>
    <dbReference type="NCBI Taxonomy" id="1234023"/>
    <lineage>
        <taxon>Bacteria</taxon>
        <taxon>environmental samples</taxon>
    </lineage>
</organism>
<feature type="compositionally biased region" description="Low complexity" evidence="1">
    <location>
        <begin position="23"/>
        <end position="40"/>
    </location>
</feature>
<reference evidence="2" key="1">
    <citation type="journal article" date="2012" name="Science">
        <title>Fermentation, hydrogen, and sulfur metabolism in multiple uncultivated bacterial phyla.</title>
        <authorList>
            <person name="Wrighton K.C."/>
            <person name="Thomas B.C."/>
            <person name="Sharon I."/>
            <person name="Miller C.S."/>
            <person name="Castelle C.J."/>
            <person name="VerBerkmoes N.C."/>
            <person name="Wilkins M.J."/>
            <person name="Hettich R.L."/>
            <person name="Lipton M.S."/>
            <person name="Williams K.H."/>
            <person name="Long P.E."/>
            <person name="Banfield J.F."/>
        </authorList>
    </citation>
    <scope>NUCLEOTIDE SEQUENCE [LARGE SCALE GENOMIC DNA]</scope>
</reference>
<gene>
    <name evidence="2" type="ORF">ACD_2C00152G0008</name>
</gene>
<proteinExistence type="predicted"/>
<sequence>MTDETTAIEAEVLDDAAKKVETTETAETVAPEATAEAAPEATEEKAAA</sequence>
<evidence type="ECO:0000313" key="2">
    <source>
        <dbReference type="EMBL" id="EKE29544.1"/>
    </source>
</evidence>
<feature type="region of interest" description="Disordered" evidence="1">
    <location>
        <begin position="1"/>
        <end position="48"/>
    </location>
</feature>